<reference evidence="2" key="1">
    <citation type="submission" date="2014-11" db="EMBL/GenBank/DDBJ databases">
        <authorList>
            <person name="Amaro Gonzalez C."/>
        </authorList>
    </citation>
    <scope>NUCLEOTIDE SEQUENCE</scope>
</reference>
<evidence type="ECO:0000313" key="2">
    <source>
        <dbReference type="EMBL" id="JAH06650.1"/>
    </source>
</evidence>
<name>A0A0E9PRD2_ANGAN</name>
<sequence length="35" mass="4154">MNAMRFLGSLFLKMKFLFSWPIFLDRPVSCMLVLT</sequence>
<feature type="chain" id="PRO_5002431030" evidence="1">
    <location>
        <begin position="20"/>
        <end position="35"/>
    </location>
</feature>
<accession>A0A0E9PRD2</accession>
<keyword evidence="1" id="KW-0732">Signal</keyword>
<dbReference type="EMBL" id="GBXM01101927">
    <property type="protein sequence ID" value="JAH06650.1"/>
    <property type="molecule type" value="Transcribed_RNA"/>
</dbReference>
<reference evidence="2" key="2">
    <citation type="journal article" date="2015" name="Fish Shellfish Immunol.">
        <title>Early steps in the European eel (Anguilla anguilla)-Vibrio vulnificus interaction in the gills: Role of the RtxA13 toxin.</title>
        <authorList>
            <person name="Callol A."/>
            <person name="Pajuelo D."/>
            <person name="Ebbesson L."/>
            <person name="Teles M."/>
            <person name="MacKenzie S."/>
            <person name="Amaro C."/>
        </authorList>
    </citation>
    <scope>NUCLEOTIDE SEQUENCE</scope>
</reference>
<evidence type="ECO:0000256" key="1">
    <source>
        <dbReference type="SAM" id="SignalP"/>
    </source>
</evidence>
<feature type="signal peptide" evidence="1">
    <location>
        <begin position="1"/>
        <end position="19"/>
    </location>
</feature>
<proteinExistence type="predicted"/>
<protein>
    <submittedName>
        <fullName evidence="2">Uncharacterized protein</fullName>
    </submittedName>
</protein>
<dbReference type="AlphaFoldDB" id="A0A0E9PRD2"/>
<organism evidence="2">
    <name type="scientific">Anguilla anguilla</name>
    <name type="common">European freshwater eel</name>
    <name type="synonym">Muraena anguilla</name>
    <dbReference type="NCBI Taxonomy" id="7936"/>
    <lineage>
        <taxon>Eukaryota</taxon>
        <taxon>Metazoa</taxon>
        <taxon>Chordata</taxon>
        <taxon>Craniata</taxon>
        <taxon>Vertebrata</taxon>
        <taxon>Euteleostomi</taxon>
        <taxon>Actinopterygii</taxon>
        <taxon>Neopterygii</taxon>
        <taxon>Teleostei</taxon>
        <taxon>Anguilliformes</taxon>
        <taxon>Anguillidae</taxon>
        <taxon>Anguilla</taxon>
    </lineage>
</organism>